<dbReference type="FunFam" id="2.60.40.10:FF:001114">
    <property type="entry name" value="Chitinase A1"/>
    <property type="match status" value="1"/>
</dbReference>
<dbReference type="CDD" id="cd06548">
    <property type="entry name" value="GH18_chitinase"/>
    <property type="match status" value="1"/>
</dbReference>
<dbReference type="SMART" id="SM00060">
    <property type="entry name" value="FN3"/>
    <property type="match status" value="2"/>
</dbReference>
<evidence type="ECO:0000256" key="4">
    <source>
        <dbReference type="ARBA" id="ARBA00022729"/>
    </source>
</evidence>
<dbReference type="GO" id="GO:0000272">
    <property type="term" value="P:polysaccharide catabolic process"/>
    <property type="evidence" value="ECO:0007669"/>
    <property type="project" value="UniProtKB-KW"/>
</dbReference>
<dbReference type="Gene3D" id="3.20.20.80">
    <property type="entry name" value="Glycosidases"/>
    <property type="match status" value="1"/>
</dbReference>
<keyword evidence="9" id="KW-0624">Polysaccharide degradation</keyword>
<evidence type="ECO:0000256" key="8">
    <source>
        <dbReference type="ARBA" id="ARBA00023295"/>
    </source>
</evidence>
<evidence type="ECO:0000256" key="7">
    <source>
        <dbReference type="ARBA" id="ARBA00023277"/>
    </source>
</evidence>
<dbReference type="RefSeq" id="WP_155340054.1">
    <property type="nucleotide sequence ID" value="NZ_BAAABN010000016.1"/>
</dbReference>
<dbReference type="InterPro" id="IPR011583">
    <property type="entry name" value="Chitinase_II/V-like_cat"/>
</dbReference>
<dbReference type="AlphaFoldDB" id="A0A5M3W5A7"/>
<keyword evidence="4" id="KW-0732">Signal</keyword>
<keyword evidence="5 10" id="KW-0378">Hydrolase</keyword>
<gene>
    <name evidence="14" type="ORF">Acor_60020</name>
</gene>
<dbReference type="PANTHER" id="PTHR11177">
    <property type="entry name" value="CHITINASE"/>
    <property type="match status" value="1"/>
</dbReference>
<keyword evidence="7" id="KW-0119">Carbohydrate metabolism</keyword>
<dbReference type="InterPro" id="IPR003961">
    <property type="entry name" value="FN3_dom"/>
</dbReference>
<dbReference type="SUPFAM" id="SSF54556">
    <property type="entry name" value="Chitinase insertion domain"/>
    <property type="match status" value="1"/>
</dbReference>
<dbReference type="InterPro" id="IPR001579">
    <property type="entry name" value="Glyco_hydro_18_chit_AS"/>
</dbReference>
<evidence type="ECO:0000256" key="6">
    <source>
        <dbReference type="ARBA" id="ARBA00023024"/>
    </source>
</evidence>
<evidence type="ECO:0000313" key="15">
    <source>
        <dbReference type="Proteomes" id="UP000334990"/>
    </source>
</evidence>
<feature type="domain" description="Fibronectin type-III" evidence="12">
    <location>
        <begin position="294"/>
        <end position="379"/>
    </location>
</feature>
<dbReference type="OrthoDB" id="9775889at2"/>
<comment type="catalytic activity">
    <reaction evidence="1">
        <text>Random endo-hydrolysis of N-acetyl-beta-D-glucosaminide (1-&gt;4)-beta-linkages in chitin and chitodextrins.</text>
        <dbReference type="EC" id="3.2.1.14"/>
    </reaction>
</comment>
<dbReference type="Pfam" id="PF00704">
    <property type="entry name" value="Glyco_hydro_18"/>
    <property type="match status" value="1"/>
</dbReference>
<dbReference type="InterPro" id="IPR050314">
    <property type="entry name" value="Glycosyl_Hydrlase_18"/>
</dbReference>
<dbReference type="InterPro" id="IPR013783">
    <property type="entry name" value="Ig-like_fold"/>
</dbReference>
<dbReference type="PROSITE" id="PS01095">
    <property type="entry name" value="GH18_1"/>
    <property type="match status" value="1"/>
</dbReference>
<organism evidence="14 15">
    <name type="scientific">Acrocarpospora corrugata</name>
    <dbReference type="NCBI Taxonomy" id="35763"/>
    <lineage>
        <taxon>Bacteria</taxon>
        <taxon>Bacillati</taxon>
        <taxon>Actinomycetota</taxon>
        <taxon>Actinomycetes</taxon>
        <taxon>Streptosporangiales</taxon>
        <taxon>Streptosporangiaceae</taxon>
        <taxon>Acrocarpospora</taxon>
    </lineage>
</organism>
<dbReference type="GO" id="GO:0008061">
    <property type="term" value="F:chitin binding"/>
    <property type="evidence" value="ECO:0007669"/>
    <property type="project" value="InterPro"/>
</dbReference>
<dbReference type="GO" id="GO:0008843">
    <property type="term" value="F:endochitinase activity"/>
    <property type="evidence" value="ECO:0007669"/>
    <property type="project" value="UniProtKB-EC"/>
</dbReference>
<dbReference type="SUPFAM" id="SSF49265">
    <property type="entry name" value="Fibronectin type III"/>
    <property type="match status" value="1"/>
</dbReference>
<evidence type="ECO:0000313" key="14">
    <source>
        <dbReference type="EMBL" id="GES03936.1"/>
    </source>
</evidence>
<dbReference type="InterPro" id="IPR008979">
    <property type="entry name" value="Galactose-bd-like_sf"/>
</dbReference>
<feature type="domain" description="GH18" evidence="13">
    <location>
        <begin position="386"/>
        <end position="754"/>
    </location>
</feature>
<keyword evidence="6" id="KW-0146">Chitin degradation</keyword>
<dbReference type="EC" id="3.2.1.14" evidence="3"/>
<dbReference type="InterPro" id="IPR021720">
    <property type="entry name" value="Malectin_dom"/>
</dbReference>
<evidence type="ECO:0000256" key="1">
    <source>
        <dbReference type="ARBA" id="ARBA00000822"/>
    </source>
</evidence>
<dbReference type="InterPro" id="IPR036116">
    <property type="entry name" value="FN3_sf"/>
</dbReference>
<name>A0A5M3W5A7_9ACTN</name>
<dbReference type="Gene3D" id="2.60.120.430">
    <property type="entry name" value="Galactose-binding lectin"/>
    <property type="match status" value="1"/>
</dbReference>
<dbReference type="Gene3D" id="2.60.40.10">
    <property type="entry name" value="Immunoglobulins"/>
    <property type="match status" value="2"/>
</dbReference>
<dbReference type="PROSITE" id="PS51910">
    <property type="entry name" value="GH18_2"/>
    <property type="match status" value="1"/>
</dbReference>
<dbReference type="EMBL" id="BLAD01000074">
    <property type="protein sequence ID" value="GES03936.1"/>
    <property type="molecule type" value="Genomic_DNA"/>
</dbReference>
<dbReference type="SMART" id="SM00636">
    <property type="entry name" value="Glyco_18"/>
    <property type="match status" value="1"/>
</dbReference>
<accession>A0A5M3W5A7</accession>
<protein>
    <recommendedName>
        <fullName evidence="3">chitinase</fullName>
        <ecNumber evidence="3">3.2.1.14</ecNumber>
    </recommendedName>
</protein>
<sequence>MRLRTVHTLLLAVGALLLPLLLSQNAAYGAVSVPLRANANGPAFTDGGGNAWLADKGYTSGTWGYETSYGAGSTGSAIGGTTDDALYQNYQLFNGWGGYKFDVANGTYAVTVKMVEDWANAAGQRKFDIRVENTVVATAFDVFASCGALTACDRTYNTTVSDGQLNVQFNMNGGANYAIVAAVAVTGGSGGGDTTAPSVPGNLRTTGVTNNSVALAWNASTDNVGVTGYLVYRNGTLVTTVTGLAYTDTGRSASTAYTYTVRARDAANNQSGLSNSVVGTTTGGGGGDTTAPSVPGNLVSTGVTSNSVSLSWNPSTDNVGVTGYLIYRGGTLVTTVTGTTFTDTGRAASTTYTYQVRARDAANNQSGLSNSVSATTTTGGGGGGGKKLLGYFVQWGVYQRGYHVKNIVTSGSAAKLTHINYAFGNVQNGQCTIGDSYADYEKAYTAGESVDGVADTWDQPLRGSFNQLRKLKQQFPNIKILFSFGGWTWSGGFGQAAANPTAFANSCYNLVEDPRWADVFDGIDIDWEYPNTCGLSCDASGFASFKNLMQALRNRFGAGNLVTAAITADGTNGGKIDAADYGGAAQYLDWYNVMTYDYFGAFAPTGPTAPHSPLTSYTGIPQAGFYSDAAIQKLKSKGIPSSKLLLGIGFYGRGWTGVTQATPGGTATGPASGTYEQGNEDYKVLKNTCPATGTIAGTAYAKCGSNWWSYDTPATIGGKMTYSKDQGLGGAFFWELTGDTTGGELITAMKNGLA</sequence>
<keyword evidence="8 10" id="KW-0326">Glycosidase</keyword>
<dbReference type="InterPro" id="IPR029070">
    <property type="entry name" value="Chitinase_insertion_sf"/>
</dbReference>
<evidence type="ECO:0000256" key="9">
    <source>
        <dbReference type="ARBA" id="ARBA00023326"/>
    </source>
</evidence>
<dbReference type="PANTHER" id="PTHR11177:SF317">
    <property type="entry name" value="CHITINASE 12-RELATED"/>
    <property type="match status" value="1"/>
</dbReference>
<evidence type="ECO:0000259" key="13">
    <source>
        <dbReference type="PROSITE" id="PS51910"/>
    </source>
</evidence>
<evidence type="ECO:0000256" key="10">
    <source>
        <dbReference type="RuleBase" id="RU000489"/>
    </source>
</evidence>
<dbReference type="SUPFAM" id="SSF51445">
    <property type="entry name" value="(Trans)glycosidases"/>
    <property type="match status" value="1"/>
</dbReference>
<reference evidence="14 15" key="1">
    <citation type="submission" date="2019-10" db="EMBL/GenBank/DDBJ databases">
        <title>Whole genome shotgun sequence of Acrocarpospora corrugata NBRC 13972.</title>
        <authorList>
            <person name="Ichikawa N."/>
            <person name="Kimura A."/>
            <person name="Kitahashi Y."/>
            <person name="Komaki H."/>
            <person name="Oguchi A."/>
        </authorList>
    </citation>
    <scope>NUCLEOTIDE SEQUENCE [LARGE SCALE GENOMIC DNA]</scope>
    <source>
        <strain evidence="14 15">NBRC 13972</strain>
    </source>
</reference>
<evidence type="ECO:0000256" key="5">
    <source>
        <dbReference type="ARBA" id="ARBA00022801"/>
    </source>
</evidence>
<dbReference type="InterPro" id="IPR017853">
    <property type="entry name" value="GH"/>
</dbReference>
<dbReference type="GO" id="GO:0006032">
    <property type="term" value="P:chitin catabolic process"/>
    <property type="evidence" value="ECO:0007669"/>
    <property type="project" value="UniProtKB-KW"/>
</dbReference>
<feature type="region of interest" description="Disordered" evidence="11">
    <location>
        <begin position="271"/>
        <end position="297"/>
    </location>
</feature>
<evidence type="ECO:0000256" key="3">
    <source>
        <dbReference type="ARBA" id="ARBA00012729"/>
    </source>
</evidence>
<dbReference type="Pfam" id="PF11721">
    <property type="entry name" value="Malectin"/>
    <property type="match status" value="1"/>
</dbReference>
<dbReference type="CDD" id="cd00063">
    <property type="entry name" value="FN3"/>
    <property type="match status" value="2"/>
</dbReference>
<comment type="caution">
    <text evidence="14">The sequence shown here is derived from an EMBL/GenBank/DDBJ whole genome shotgun (WGS) entry which is preliminary data.</text>
</comment>
<dbReference type="Pfam" id="PF00041">
    <property type="entry name" value="fn3"/>
    <property type="match status" value="1"/>
</dbReference>
<dbReference type="SUPFAM" id="SSF49785">
    <property type="entry name" value="Galactose-binding domain-like"/>
    <property type="match status" value="1"/>
</dbReference>
<evidence type="ECO:0000256" key="11">
    <source>
        <dbReference type="SAM" id="MobiDB-lite"/>
    </source>
</evidence>
<dbReference type="Proteomes" id="UP000334990">
    <property type="component" value="Unassembled WGS sequence"/>
</dbReference>
<comment type="similarity">
    <text evidence="2">Belongs to the glycosyl hydrolase 18 family. Chitinase class II subfamily.</text>
</comment>
<evidence type="ECO:0000256" key="2">
    <source>
        <dbReference type="ARBA" id="ARBA00009121"/>
    </source>
</evidence>
<proteinExistence type="inferred from homology"/>
<dbReference type="InterPro" id="IPR001223">
    <property type="entry name" value="Glyco_hydro18_cat"/>
</dbReference>
<dbReference type="PROSITE" id="PS50853">
    <property type="entry name" value="FN3"/>
    <property type="match status" value="2"/>
</dbReference>
<evidence type="ECO:0000259" key="12">
    <source>
        <dbReference type="PROSITE" id="PS50853"/>
    </source>
</evidence>
<dbReference type="Gene3D" id="3.10.50.10">
    <property type="match status" value="1"/>
</dbReference>
<feature type="domain" description="Fibronectin type-III" evidence="12">
    <location>
        <begin position="199"/>
        <end position="284"/>
    </location>
</feature>
<keyword evidence="15" id="KW-1185">Reference proteome</keyword>